<sequence>MGGQVSSSLVSSSDLLTSNPERPYEDIQLWSSSNQLKSLLPRLNYKKLNPFAYVNSCSRLGELNVLYMENRTLVQQRKQRMLVQQDSRPAVAKKGRSSSSQKWPLVQTARTSGRSSRKWPLVRSLVQNWDARPEIGRSSRNWTLVQKISRDSIIALLS</sequence>
<feature type="region of interest" description="Disordered" evidence="1">
    <location>
        <begin position="84"/>
        <end position="111"/>
    </location>
</feature>
<reference evidence="3" key="1">
    <citation type="journal article" date="2015" name="Proc. Natl. Acad. Sci. U.S.A.">
        <title>Genome sequencing of adzuki bean (Vigna angularis) provides insight into high starch and low fat accumulation and domestication.</title>
        <authorList>
            <person name="Yang K."/>
            <person name="Tian Z."/>
            <person name="Chen C."/>
            <person name="Luo L."/>
            <person name="Zhao B."/>
            <person name="Wang Z."/>
            <person name="Yu L."/>
            <person name="Li Y."/>
            <person name="Sun Y."/>
            <person name="Li W."/>
            <person name="Chen Y."/>
            <person name="Li Y."/>
            <person name="Zhang Y."/>
            <person name="Ai D."/>
            <person name="Zhao J."/>
            <person name="Shang C."/>
            <person name="Ma Y."/>
            <person name="Wu B."/>
            <person name="Wang M."/>
            <person name="Gao L."/>
            <person name="Sun D."/>
            <person name="Zhang P."/>
            <person name="Guo F."/>
            <person name="Wang W."/>
            <person name="Li Y."/>
            <person name="Wang J."/>
            <person name="Varshney R.K."/>
            <person name="Wang J."/>
            <person name="Ling H.Q."/>
            <person name="Wan P."/>
        </authorList>
    </citation>
    <scope>NUCLEOTIDE SEQUENCE</scope>
    <source>
        <strain evidence="3">cv. Jingnong 6</strain>
    </source>
</reference>
<evidence type="ECO:0000313" key="2">
    <source>
        <dbReference type="EMBL" id="KOM53015.1"/>
    </source>
</evidence>
<dbReference type="AlphaFoldDB" id="A0A0L9VD86"/>
<protein>
    <submittedName>
        <fullName evidence="2">Uncharacterized protein</fullName>
    </submittedName>
</protein>
<name>A0A0L9VD86_PHAAN</name>
<accession>A0A0L9VD86</accession>
<dbReference type="Gramene" id="KOM53015">
    <property type="protein sequence ID" value="KOM53015"/>
    <property type="gene ID" value="LR48_Vigan09g167400"/>
</dbReference>
<evidence type="ECO:0000313" key="3">
    <source>
        <dbReference type="Proteomes" id="UP000053144"/>
    </source>
</evidence>
<gene>
    <name evidence="2" type="ORF">LR48_Vigan09g167400</name>
</gene>
<proteinExistence type="predicted"/>
<feature type="compositionally biased region" description="Polar residues" evidence="1">
    <location>
        <begin position="97"/>
        <end position="111"/>
    </location>
</feature>
<evidence type="ECO:0000256" key="1">
    <source>
        <dbReference type="SAM" id="MobiDB-lite"/>
    </source>
</evidence>
<dbReference type="Proteomes" id="UP000053144">
    <property type="component" value="Chromosome 9"/>
</dbReference>
<organism evidence="2 3">
    <name type="scientific">Phaseolus angularis</name>
    <name type="common">Azuki bean</name>
    <name type="synonym">Vigna angularis</name>
    <dbReference type="NCBI Taxonomy" id="3914"/>
    <lineage>
        <taxon>Eukaryota</taxon>
        <taxon>Viridiplantae</taxon>
        <taxon>Streptophyta</taxon>
        <taxon>Embryophyta</taxon>
        <taxon>Tracheophyta</taxon>
        <taxon>Spermatophyta</taxon>
        <taxon>Magnoliopsida</taxon>
        <taxon>eudicotyledons</taxon>
        <taxon>Gunneridae</taxon>
        <taxon>Pentapetalae</taxon>
        <taxon>rosids</taxon>
        <taxon>fabids</taxon>
        <taxon>Fabales</taxon>
        <taxon>Fabaceae</taxon>
        <taxon>Papilionoideae</taxon>
        <taxon>50 kb inversion clade</taxon>
        <taxon>NPAAA clade</taxon>
        <taxon>indigoferoid/millettioid clade</taxon>
        <taxon>Phaseoleae</taxon>
        <taxon>Vigna</taxon>
    </lineage>
</organism>
<dbReference type="EMBL" id="CM003379">
    <property type="protein sequence ID" value="KOM53015.1"/>
    <property type="molecule type" value="Genomic_DNA"/>
</dbReference>